<accession>A0A445BKS1</accession>
<organism evidence="1 2">
    <name type="scientific">Arachis hypogaea</name>
    <name type="common">Peanut</name>
    <dbReference type="NCBI Taxonomy" id="3818"/>
    <lineage>
        <taxon>Eukaryota</taxon>
        <taxon>Viridiplantae</taxon>
        <taxon>Streptophyta</taxon>
        <taxon>Embryophyta</taxon>
        <taxon>Tracheophyta</taxon>
        <taxon>Spermatophyta</taxon>
        <taxon>Magnoliopsida</taxon>
        <taxon>eudicotyledons</taxon>
        <taxon>Gunneridae</taxon>
        <taxon>Pentapetalae</taxon>
        <taxon>rosids</taxon>
        <taxon>fabids</taxon>
        <taxon>Fabales</taxon>
        <taxon>Fabaceae</taxon>
        <taxon>Papilionoideae</taxon>
        <taxon>50 kb inversion clade</taxon>
        <taxon>dalbergioids sensu lato</taxon>
        <taxon>Dalbergieae</taxon>
        <taxon>Pterocarpus clade</taxon>
        <taxon>Arachis</taxon>
    </lineage>
</organism>
<comment type="caution">
    <text evidence="1">The sequence shown here is derived from an EMBL/GenBank/DDBJ whole genome shotgun (WGS) entry which is preliminary data.</text>
</comment>
<dbReference type="EMBL" id="SDMP01000009">
    <property type="protein sequence ID" value="RYR39272.1"/>
    <property type="molecule type" value="Genomic_DNA"/>
</dbReference>
<gene>
    <name evidence="1" type="ORF">Ahy_A09g044775</name>
</gene>
<evidence type="ECO:0000313" key="1">
    <source>
        <dbReference type="EMBL" id="RYR39272.1"/>
    </source>
</evidence>
<reference evidence="1 2" key="1">
    <citation type="submission" date="2019-01" db="EMBL/GenBank/DDBJ databases">
        <title>Sequencing of cultivated peanut Arachis hypogaea provides insights into genome evolution and oil improvement.</title>
        <authorList>
            <person name="Chen X."/>
        </authorList>
    </citation>
    <scope>NUCLEOTIDE SEQUENCE [LARGE SCALE GENOMIC DNA]</scope>
    <source>
        <strain evidence="2">cv. Fuhuasheng</strain>
        <tissue evidence="1">Leaves</tissue>
    </source>
</reference>
<dbReference type="Gene3D" id="2.40.50.140">
    <property type="entry name" value="Nucleic acid-binding proteins"/>
    <property type="match status" value="1"/>
</dbReference>
<proteinExistence type="predicted"/>
<dbReference type="Proteomes" id="UP000289738">
    <property type="component" value="Chromosome A09"/>
</dbReference>
<dbReference type="AlphaFoldDB" id="A0A445BKS1"/>
<dbReference type="CDD" id="cd04481">
    <property type="entry name" value="RPA1_DBD_B_like"/>
    <property type="match status" value="1"/>
</dbReference>
<evidence type="ECO:0000313" key="2">
    <source>
        <dbReference type="Proteomes" id="UP000289738"/>
    </source>
</evidence>
<keyword evidence="2" id="KW-1185">Reference proteome</keyword>
<dbReference type="InterPro" id="IPR012340">
    <property type="entry name" value="NA-bd_OB-fold"/>
</dbReference>
<name>A0A445BKS1_ARAHY</name>
<protein>
    <submittedName>
        <fullName evidence="1">Uncharacterized protein</fullName>
    </submittedName>
</protein>
<sequence length="147" mass="17252">MICCRLLVLKNWIGHLMYGWLYSGLFFKEKIKTQLPLWRWSYYDYLNLLQGNKIQVLVPSKNTTSCTLFGELVDCIFPFLERESSKPLIVIFQLFRLCIYKGNRSIQSSFYASNIHINPLITEVIDFKKKLLTFGSSESREIIHISS</sequence>